<accession>A0A6A3BID2</accession>
<evidence type="ECO:0000313" key="9">
    <source>
        <dbReference type="Proteomes" id="UP000436088"/>
    </source>
</evidence>
<evidence type="ECO:0000256" key="2">
    <source>
        <dbReference type="ARBA" id="ARBA00012483"/>
    </source>
</evidence>
<keyword evidence="9" id="KW-1185">Reference proteome</keyword>
<keyword evidence="3" id="KW-0479">Metal-binding</keyword>
<feature type="domain" description="RING-type" evidence="7">
    <location>
        <begin position="175"/>
        <end position="218"/>
    </location>
</feature>
<comment type="caution">
    <text evidence="8">The sequence shown here is derived from an EMBL/GenBank/DDBJ whole genome shotgun (WGS) entry which is preliminary data.</text>
</comment>
<dbReference type="InterPro" id="IPR001841">
    <property type="entry name" value="Znf_RING"/>
</dbReference>
<dbReference type="GO" id="GO:0061630">
    <property type="term" value="F:ubiquitin protein ligase activity"/>
    <property type="evidence" value="ECO:0007669"/>
    <property type="project" value="UniProtKB-EC"/>
</dbReference>
<proteinExistence type="predicted"/>
<dbReference type="SMART" id="SM00184">
    <property type="entry name" value="RING"/>
    <property type="match status" value="1"/>
</dbReference>
<dbReference type="GO" id="GO:0008270">
    <property type="term" value="F:zinc ion binding"/>
    <property type="evidence" value="ECO:0007669"/>
    <property type="project" value="UniProtKB-KW"/>
</dbReference>
<evidence type="ECO:0000256" key="3">
    <source>
        <dbReference type="ARBA" id="ARBA00022723"/>
    </source>
</evidence>
<keyword evidence="4 6" id="KW-0863">Zinc-finger</keyword>
<keyword evidence="5" id="KW-0862">Zinc</keyword>
<dbReference type="SUPFAM" id="SSF57850">
    <property type="entry name" value="RING/U-box"/>
    <property type="match status" value="1"/>
</dbReference>
<dbReference type="Proteomes" id="UP000436088">
    <property type="component" value="Unassembled WGS sequence"/>
</dbReference>
<dbReference type="GO" id="GO:0003677">
    <property type="term" value="F:DNA binding"/>
    <property type="evidence" value="ECO:0007669"/>
    <property type="project" value="UniProtKB-KW"/>
</dbReference>
<evidence type="ECO:0000259" key="7">
    <source>
        <dbReference type="PROSITE" id="PS50089"/>
    </source>
</evidence>
<dbReference type="InterPro" id="IPR013083">
    <property type="entry name" value="Znf_RING/FYVE/PHD"/>
</dbReference>
<sequence length="228" mass="26362">MASGGPRFLMTADYSLTPTKAPRISQIEFLLHIRTFLEDDNGRFREDHSQDFSVWPEFVFGSRRHRNNVARRLLEAGWLDQRGLERILDQVFSESNSIIEKEKKSRNSKGFDNVIRIIFQVKKYVRRERYDELAAARAMELSMREAPKLVPATKESIKALKKVKLVEGYGDGIECMICMEKLVRSKTEVVTSMPCSHLFHGDCIERWLSTGHLCPLCRFPMPTDAVKH</sequence>
<dbReference type="AlphaFoldDB" id="A0A6A3BID2"/>
<protein>
    <recommendedName>
        <fullName evidence="2">RING-type E3 ubiquitin transferase</fullName>
        <ecNumber evidence="2">2.3.2.27</ecNumber>
    </recommendedName>
</protein>
<dbReference type="OrthoDB" id="986802at2759"/>
<name>A0A6A3BID2_HIBSY</name>
<keyword evidence="8" id="KW-0238">DNA-binding</keyword>
<dbReference type="GO" id="GO:0016567">
    <property type="term" value="P:protein ubiquitination"/>
    <property type="evidence" value="ECO:0007669"/>
    <property type="project" value="TreeGrafter"/>
</dbReference>
<gene>
    <name evidence="8" type="ORF">F3Y22_tig00110195pilonHSYRG00160</name>
</gene>
<dbReference type="PANTHER" id="PTHR15710:SF59">
    <property type="entry name" value="E3 UBIQUITIN-PROTEIN LIGASE SDIR1-LIKE"/>
    <property type="match status" value="1"/>
</dbReference>
<dbReference type="PROSITE" id="PS50089">
    <property type="entry name" value="ZF_RING_2"/>
    <property type="match status" value="1"/>
</dbReference>
<dbReference type="PANTHER" id="PTHR15710">
    <property type="entry name" value="E3 UBIQUITIN-PROTEIN LIGASE PRAJA"/>
    <property type="match status" value="1"/>
</dbReference>
<reference evidence="8" key="1">
    <citation type="submission" date="2019-09" db="EMBL/GenBank/DDBJ databases">
        <title>Draft genome information of white flower Hibiscus syriacus.</title>
        <authorList>
            <person name="Kim Y.-M."/>
        </authorList>
    </citation>
    <scope>NUCLEOTIDE SEQUENCE [LARGE SCALE GENOMIC DNA]</scope>
    <source>
        <strain evidence="8">YM2019G1</strain>
    </source>
</reference>
<evidence type="ECO:0000256" key="4">
    <source>
        <dbReference type="ARBA" id="ARBA00022771"/>
    </source>
</evidence>
<dbReference type="EC" id="2.3.2.27" evidence="2"/>
<evidence type="ECO:0000256" key="1">
    <source>
        <dbReference type="ARBA" id="ARBA00000900"/>
    </source>
</evidence>
<evidence type="ECO:0000256" key="6">
    <source>
        <dbReference type="PROSITE-ProRule" id="PRU00175"/>
    </source>
</evidence>
<dbReference type="Gene3D" id="3.30.40.10">
    <property type="entry name" value="Zinc/RING finger domain, C3HC4 (zinc finger)"/>
    <property type="match status" value="1"/>
</dbReference>
<dbReference type="GO" id="GO:0005737">
    <property type="term" value="C:cytoplasm"/>
    <property type="evidence" value="ECO:0007669"/>
    <property type="project" value="TreeGrafter"/>
</dbReference>
<dbReference type="Pfam" id="PF13639">
    <property type="entry name" value="zf-RING_2"/>
    <property type="match status" value="1"/>
</dbReference>
<dbReference type="EMBL" id="VEPZ02000870">
    <property type="protein sequence ID" value="KAE8714539.1"/>
    <property type="molecule type" value="Genomic_DNA"/>
</dbReference>
<evidence type="ECO:0000256" key="5">
    <source>
        <dbReference type="ARBA" id="ARBA00022833"/>
    </source>
</evidence>
<dbReference type="CDD" id="cd16454">
    <property type="entry name" value="RING-H2_PA-TM-RING"/>
    <property type="match status" value="1"/>
</dbReference>
<evidence type="ECO:0000313" key="8">
    <source>
        <dbReference type="EMBL" id="KAE8714539.1"/>
    </source>
</evidence>
<comment type="catalytic activity">
    <reaction evidence="1">
        <text>S-ubiquitinyl-[E2 ubiquitin-conjugating enzyme]-L-cysteine + [acceptor protein]-L-lysine = [E2 ubiquitin-conjugating enzyme]-L-cysteine + N(6)-ubiquitinyl-[acceptor protein]-L-lysine.</text>
        <dbReference type="EC" id="2.3.2.27"/>
    </reaction>
</comment>
<organism evidence="8 9">
    <name type="scientific">Hibiscus syriacus</name>
    <name type="common">Rose of Sharon</name>
    <dbReference type="NCBI Taxonomy" id="106335"/>
    <lineage>
        <taxon>Eukaryota</taxon>
        <taxon>Viridiplantae</taxon>
        <taxon>Streptophyta</taxon>
        <taxon>Embryophyta</taxon>
        <taxon>Tracheophyta</taxon>
        <taxon>Spermatophyta</taxon>
        <taxon>Magnoliopsida</taxon>
        <taxon>eudicotyledons</taxon>
        <taxon>Gunneridae</taxon>
        <taxon>Pentapetalae</taxon>
        <taxon>rosids</taxon>
        <taxon>malvids</taxon>
        <taxon>Malvales</taxon>
        <taxon>Malvaceae</taxon>
        <taxon>Malvoideae</taxon>
        <taxon>Hibiscus</taxon>
    </lineage>
</organism>